<proteinExistence type="inferred from homology"/>
<dbReference type="RefSeq" id="WP_013968475.1">
    <property type="nucleotide sequence ID" value="NC_015732.1"/>
</dbReference>
<dbReference type="InterPro" id="IPR020103">
    <property type="entry name" value="PsdUridine_synth_cat_dom_sf"/>
</dbReference>
<dbReference type="Proteomes" id="UP000000503">
    <property type="component" value="Chromosome"/>
</dbReference>
<dbReference type="GO" id="GO:0003723">
    <property type="term" value="F:RNA binding"/>
    <property type="evidence" value="ECO:0007669"/>
    <property type="project" value="InterPro"/>
</dbReference>
<dbReference type="GO" id="GO:0001522">
    <property type="term" value="P:pseudouridine synthesis"/>
    <property type="evidence" value="ECO:0007669"/>
    <property type="project" value="InterPro"/>
</dbReference>
<dbReference type="EMBL" id="CP002868">
    <property type="protein sequence ID" value="AEJ19164.1"/>
    <property type="molecule type" value="Genomic_DNA"/>
</dbReference>
<dbReference type="PANTHER" id="PTHR21600:SF83">
    <property type="entry name" value="PSEUDOURIDYLATE SYNTHASE RPUSD4, MITOCHONDRIAL"/>
    <property type="match status" value="1"/>
</dbReference>
<dbReference type="GO" id="GO:0140098">
    <property type="term" value="F:catalytic activity, acting on RNA"/>
    <property type="evidence" value="ECO:0007669"/>
    <property type="project" value="UniProtKB-ARBA"/>
</dbReference>
<dbReference type="InterPro" id="IPR006145">
    <property type="entry name" value="PsdUridine_synth_RsuA/RluA"/>
</dbReference>
<reference evidence="5" key="1">
    <citation type="journal article" date="2013" name="Stand. Genomic Sci.">
        <title>Genome sequence of the thermophilic fresh-water bacterium Spirochaeta caldaria type strain (H1(T)), reclassification of Spirochaeta caldaria, Spirochaeta stenostrepta, and Spirochaeta zuelzerae in the genus Treponema as Treponema caldaria comb. nov., Treponema stenostrepta comb. nov., and Treponema zuelzerae comb. nov., and emendation of the genus Treponema.</title>
        <authorList>
            <person name="Abt B."/>
            <person name="Goker M."/>
            <person name="Scheuner C."/>
            <person name="Han C."/>
            <person name="Lu M."/>
            <person name="Misra M."/>
            <person name="Lapidus A."/>
            <person name="Nolan M."/>
            <person name="Lucas S."/>
            <person name="Hammon N."/>
            <person name="Deshpande S."/>
            <person name="Cheng J.F."/>
            <person name="Tapia R."/>
            <person name="Goodwin L.A."/>
            <person name="Pitluck S."/>
            <person name="Liolios K."/>
            <person name="Pagani I."/>
            <person name="Ivanova N."/>
            <person name="Mavromatis K."/>
            <person name="Mikhailova N."/>
            <person name="Huntemann M."/>
            <person name="Pati A."/>
            <person name="Chen A."/>
            <person name="Palaniappan K."/>
            <person name="Land M."/>
            <person name="Hauser L."/>
            <person name="Jeffries C.D."/>
            <person name="Rohde M."/>
            <person name="Spring S."/>
            <person name="Gronow S."/>
            <person name="Detter J.C."/>
            <person name="Bristow J."/>
            <person name="Eisen J.A."/>
            <person name="Markowitz V."/>
            <person name="Hugenholtz P."/>
            <person name="Kyrpides N.C."/>
            <person name="Woyke T."/>
            <person name="Klenk H.P."/>
        </authorList>
    </citation>
    <scope>NUCLEOTIDE SEQUENCE</scope>
    <source>
        <strain evidence="5">ATCC 51460 / DSM 7334 / H1</strain>
    </source>
</reference>
<dbReference type="KEGG" id="scd:Spica_1015"/>
<evidence type="ECO:0000313" key="5">
    <source>
        <dbReference type="Proteomes" id="UP000000503"/>
    </source>
</evidence>
<dbReference type="AlphaFoldDB" id="F8EXD7"/>
<dbReference type="CDD" id="cd02869">
    <property type="entry name" value="PseudoU_synth_RluA_like"/>
    <property type="match status" value="1"/>
</dbReference>
<accession>F8EXD7</accession>
<keyword evidence="2" id="KW-0413">Isomerase</keyword>
<dbReference type="HOGENOM" id="CLU_016902_11_2_12"/>
<dbReference type="Pfam" id="PF00849">
    <property type="entry name" value="PseudoU_synth_2"/>
    <property type="match status" value="1"/>
</dbReference>
<name>F8EXD7_GRAC1</name>
<gene>
    <name evidence="4" type="ordered locus">Spica_1015</name>
</gene>
<sequence length="284" mass="31195">MNISNNKLNVSTIPSALPVPTMPPVLYESPSCIVLNKSCGQAVEGASGSVLDLPALLKDTYGTVVNREGNPFSPTAVHRLDVPVTGCALFARTPQALAFLNDCFAQALARKTYWAIVEKQGVSVLAQEGELVHWIAVDNRHNKSYAHAEEGPQRKQAKLRYRIVGEGDHYIFLEIELITGRHHQIRAQLAAIGLHIKGDLKYGSRRSEKNGGIRLHARSLAFPDPDHLDNLDSSSDAVRTHDARALNPSTVHATELPRPYIQVVAPIIEPDRLWLAFKQAVGQN</sequence>
<dbReference type="InterPro" id="IPR050188">
    <property type="entry name" value="RluA_PseudoU_synthase"/>
</dbReference>
<feature type="domain" description="Pseudouridine synthase RsuA/RluA-like" evidence="3">
    <location>
        <begin position="33"/>
        <end position="191"/>
    </location>
</feature>
<dbReference type="GO" id="GO:0009982">
    <property type="term" value="F:pseudouridine synthase activity"/>
    <property type="evidence" value="ECO:0007669"/>
    <property type="project" value="InterPro"/>
</dbReference>
<dbReference type="STRING" id="744872.Spica_1015"/>
<dbReference type="eggNOG" id="COG0564">
    <property type="taxonomic scope" value="Bacteria"/>
</dbReference>
<comment type="similarity">
    <text evidence="1">Belongs to the pseudouridine synthase RluA family.</text>
</comment>
<evidence type="ECO:0000259" key="3">
    <source>
        <dbReference type="Pfam" id="PF00849"/>
    </source>
</evidence>
<dbReference type="Gene3D" id="3.30.2350.10">
    <property type="entry name" value="Pseudouridine synthase"/>
    <property type="match status" value="1"/>
</dbReference>
<dbReference type="PANTHER" id="PTHR21600">
    <property type="entry name" value="MITOCHONDRIAL RNA PSEUDOURIDINE SYNTHASE"/>
    <property type="match status" value="1"/>
</dbReference>
<organism evidence="4 5">
    <name type="scientific">Gracilinema caldarium (strain ATCC 51460 / DSM 7334 / H1)</name>
    <name type="common">Treponema caldarium</name>
    <dbReference type="NCBI Taxonomy" id="744872"/>
    <lineage>
        <taxon>Bacteria</taxon>
        <taxon>Pseudomonadati</taxon>
        <taxon>Spirochaetota</taxon>
        <taxon>Spirochaetia</taxon>
        <taxon>Spirochaetales</taxon>
        <taxon>Breznakiellaceae</taxon>
        <taxon>Gracilinema</taxon>
    </lineage>
</organism>
<dbReference type="GO" id="GO:0006396">
    <property type="term" value="P:RNA processing"/>
    <property type="evidence" value="ECO:0007669"/>
    <property type="project" value="UniProtKB-ARBA"/>
</dbReference>
<protein>
    <submittedName>
        <fullName evidence="4">Pseudouridine synthase</fullName>
    </submittedName>
</protein>
<keyword evidence="5" id="KW-1185">Reference proteome</keyword>
<evidence type="ECO:0000256" key="1">
    <source>
        <dbReference type="ARBA" id="ARBA00010876"/>
    </source>
</evidence>
<evidence type="ECO:0000256" key="2">
    <source>
        <dbReference type="ARBA" id="ARBA00023235"/>
    </source>
</evidence>
<evidence type="ECO:0000313" key="4">
    <source>
        <dbReference type="EMBL" id="AEJ19164.1"/>
    </source>
</evidence>
<dbReference type="SUPFAM" id="SSF55120">
    <property type="entry name" value="Pseudouridine synthase"/>
    <property type="match status" value="1"/>
</dbReference>